<feature type="domain" description="N-acetyltransferase" evidence="1">
    <location>
        <begin position="63"/>
        <end position="205"/>
    </location>
</feature>
<dbReference type="InterPro" id="IPR000182">
    <property type="entry name" value="GNAT_dom"/>
</dbReference>
<evidence type="ECO:0000313" key="3">
    <source>
        <dbReference type="Proteomes" id="UP000813461"/>
    </source>
</evidence>
<dbReference type="AlphaFoldDB" id="A0A8K0R6N4"/>
<dbReference type="Proteomes" id="UP000813461">
    <property type="component" value="Unassembled WGS sequence"/>
</dbReference>
<evidence type="ECO:0000313" key="2">
    <source>
        <dbReference type="EMBL" id="KAH7087866.1"/>
    </source>
</evidence>
<dbReference type="GO" id="GO:0016747">
    <property type="term" value="F:acyltransferase activity, transferring groups other than amino-acyl groups"/>
    <property type="evidence" value="ECO:0007669"/>
    <property type="project" value="InterPro"/>
</dbReference>
<sequence length="212" mass="23890">MAIILREVADTDLPRVCDVGWLAFADLPLNPVLFPGPFPPDSREQRIAHFAETRKEDLSTTYMQAYDEDTKQLVSFAKWHVYATPENAAAAERPARSLGQGVNREACEEFFGGLARKKRELVGGKPHLFLHMLHTDPAFQRRGAGKLLLDWGTKKADELGLPIYLESSQQGVALYKRHGFEEIEVFDFDLEKYGGSGVYPSPLMIRKPKKVD</sequence>
<reference evidence="2" key="1">
    <citation type="journal article" date="2021" name="Nat. Commun.">
        <title>Genetic determinants of endophytism in the Arabidopsis root mycobiome.</title>
        <authorList>
            <person name="Mesny F."/>
            <person name="Miyauchi S."/>
            <person name="Thiergart T."/>
            <person name="Pickel B."/>
            <person name="Atanasova L."/>
            <person name="Karlsson M."/>
            <person name="Huettel B."/>
            <person name="Barry K.W."/>
            <person name="Haridas S."/>
            <person name="Chen C."/>
            <person name="Bauer D."/>
            <person name="Andreopoulos W."/>
            <person name="Pangilinan J."/>
            <person name="LaButti K."/>
            <person name="Riley R."/>
            <person name="Lipzen A."/>
            <person name="Clum A."/>
            <person name="Drula E."/>
            <person name="Henrissat B."/>
            <person name="Kohler A."/>
            <person name="Grigoriev I.V."/>
            <person name="Martin F.M."/>
            <person name="Hacquard S."/>
        </authorList>
    </citation>
    <scope>NUCLEOTIDE SEQUENCE</scope>
    <source>
        <strain evidence="2">MPI-SDFR-AT-0120</strain>
    </source>
</reference>
<comment type="caution">
    <text evidence="2">The sequence shown here is derived from an EMBL/GenBank/DDBJ whole genome shotgun (WGS) entry which is preliminary data.</text>
</comment>
<dbReference type="CDD" id="cd04301">
    <property type="entry name" value="NAT_SF"/>
    <property type="match status" value="1"/>
</dbReference>
<keyword evidence="3" id="KW-1185">Reference proteome</keyword>
<name>A0A8K0R6N4_9PLEO</name>
<dbReference type="EMBL" id="JAGMVJ010000009">
    <property type="protein sequence ID" value="KAH7087866.1"/>
    <property type="molecule type" value="Genomic_DNA"/>
</dbReference>
<dbReference type="Pfam" id="PF00583">
    <property type="entry name" value="Acetyltransf_1"/>
    <property type="match status" value="1"/>
</dbReference>
<dbReference type="PANTHER" id="PTHR42791">
    <property type="entry name" value="GNAT FAMILY ACETYLTRANSFERASE"/>
    <property type="match status" value="1"/>
</dbReference>
<dbReference type="PROSITE" id="PS51186">
    <property type="entry name" value="GNAT"/>
    <property type="match status" value="1"/>
</dbReference>
<dbReference type="SUPFAM" id="SSF55729">
    <property type="entry name" value="Acyl-CoA N-acyltransferases (Nat)"/>
    <property type="match status" value="1"/>
</dbReference>
<proteinExistence type="predicted"/>
<dbReference type="InterPro" id="IPR016181">
    <property type="entry name" value="Acyl_CoA_acyltransferase"/>
</dbReference>
<dbReference type="Gene3D" id="3.40.630.30">
    <property type="match status" value="1"/>
</dbReference>
<dbReference type="InterPro" id="IPR052523">
    <property type="entry name" value="Trichothecene_AcTrans"/>
</dbReference>
<protein>
    <submittedName>
        <fullName evidence="2">Acyl-CoA N-acyltransferase</fullName>
    </submittedName>
</protein>
<organism evidence="2 3">
    <name type="scientific">Paraphoma chrysanthemicola</name>
    <dbReference type="NCBI Taxonomy" id="798071"/>
    <lineage>
        <taxon>Eukaryota</taxon>
        <taxon>Fungi</taxon>
        <taxon>Dikarya</taxon>
        <taxon>Ascomycota</taxon>
        <taxon>Pezizomycotina</taxon>
        <taxon>Dothideomycetes</taxon>
        <taxon>Pleosporomycetidae</taxon>
        <taxon>Pleosporales</taxon>
        <taxon>Pleosporineae</taxon>
        <taxon>Phaeosphaeriaceae</taxon>
        <taxon>Paraphoma</taxon>
    </lineage>
</organism>
<evidence type="ECO:0000259" key="1">
    <source>
        <dbReference type="PROSITE" id="PS51186"/>
    </source>
</evidence>
<gene>
    <name evidence="2" type="ORF">FB567DRAFT_356124</name>
</gene>
<dbReference type="OrthoDB" id="410198at2759"/>
<accession>A0A8K0R6N4</accession>
<dbReference type="PANTHER" id="PTHR42791:SF14">
    <property type="entry name" value="N-ACETYLTRANSFERASE DOMAIN-CONTAINING PROTEIN"/>
    <property type="match status" value="1"/>
</dbReference>